<dbReference type="AlphaFoldDB" id="A0A5N6H3L3"/>
<reference evidence="1" key="1">
    <citation type="submission" date="2019-04" db="EMBL/GenBank/DDBJ databases">
        <title>Friends and foes A comparative genomics study of 23 Aspergillus species from section Flavi.</title>
        <authorList>
            <consortium name="DOE Joint Genome Institute"/>
            <person name="Kjaerbolling I."/>
            <person name="Vesth T."/>
            <person name="Frisvad J.C."/>
            <person name="Nybo J.L."/>
            <person name="Theobald S."/>
            <person name="Kildgaard S."/>
            <person name="Isbrandt T."/>
            <person name="Kuo A."/>
            <person name="Sato A."/>
            <person name="Lyhne E.K."/>
            <person name="Kogle M.E."/>
            <person name="Wiebenga A."/>
            <person name="Kun R.S."/>
            <person name="Lubbers R.J."/>
            <person name="Makela M.R."/>
            <person name="Barry K."/>
            <person name="Chovatia M."/>
            <person name="Clum A."/>
            <person name="Daum C."/>
            <person name="Haridas S."/>
            <person name="He G."/>
            <person name="LaButti K."/>
            <person name="Lipzen A."/>
            <person name="Mondo S."/>
            <person name="Riley R."/>
            <person name="Salamov A."/>
            <person name="Simmons B.A."/>
            <person name="Magnuson J.K."/>
            <person name="Henrissat B."/>
            <person name="Mortensen U.H."/>
            <person name="Larsen T.O."/>
            <person name="Devries R.P."/>
            <person name="Grigoriev I.V."/>
            <person name="Machida M."/>
            <person name="Baker S.E."/>
            <person name="Andersen M.R."/>
        </authorList>
    </citation>
    <scope>NUCLEOTIDE SEQUENCE [LARGE SCALE GENOMIC DNA]</scope>
    <source>
        <strain evidence="1">CBS 121.62</strain>
    </source>
</reference>
<protein>
    <submittedName>
        <fullName evidence="1">Uncharacterized protein</fullName>
    </submittedName>
</protein>
<proteinExistence type="predicted"/>
<sequence length="77" mass="8654">MGKQTAEPLPLHCSLIIALSHHHLGLGRQLPLWRPIVTENPRRQVVSLHHNRGFDLSLLASFIFSLGGRRRSFHATG</sequence>
<gene>
    <name evidence="1" type="ORF">BDV35DRAFT_351337</name>
</gene>
<dbReference type="EMBL" id="ML734590">
    <property type="protein sequence ID" value="KAB8247353.1"/>
    <property type="molecule type" value="Genomic_DNA"/>
</dbReference>
<organism evidence="1">
    <name type="scientific">Aspergillus flavus</name>
    <dbReference type="NCBI Taxonomy" id="5059"/>
    <lineage>
        <taxon>Eukaryota</taxon>
        <taxon>Fungi</taxon>
        <taxon>Dikarya</taxon>
        <taxon>Ascomycota</taxon>
        <taxon>Pezizomycotina</taxon>
        <taxon>Eurotiomycetes</taxon>
        <taxon>Eurotiomycetidae</taxon>
        <taxon>Eurotiales</taxon>
        <taxon>Aspergillaceae</taxon>
        <taxon>Aspergillus</taxon>
        <taxon>Aspergillus subgen. Circumdati</taxon>
    </lineage>
</organism>
<dbReference type="Proteomes" id="UP000325434">
    <property type="component" value="Unassembled WGS sequence"/>
</dbReference>
<accession>A0A5N6H3L3</accession>
<name>A0A5N6H3L3_ASPFL</name>
<evidence type="ECO:0000313" key="1">
    <source>
        <dbReference type="EMBL" id="KAB8247353.1"/>
    </source>
</evidence>